<evidence type="ECO:0000313" key="3">
    <source>
        <dbReference type="Proteomes" id="UP001295684"/>
    </source>
</evidence>
<dbReference type="AlphaFoldDB" id="A0AAD2CZU6"/>
<name>A0AAD2CZU6_EUPCR</name>
<organism evidence="2 3">
    <name type="scientific">Euplotes crassus</name>
    <dbReference type="NCBI Taxonomy" id="5936"/>
    <lineage>
        <taxon>Eukaryota</taxon>
        <taxon>Sar</taxon>
        <taxon>Alveolata</taxon>
        <taxon>Ciliophora</taxon>
        <taxon>Intramacronucleata</taxon>
        <taxon>Spirotrichea</taxon>
        <taxon>Hypotrichia</taxon>
        <taxon>Euplotida</taxon>
        <taxon>Euplotidae</taxon>
        <taxon>Moneuplotes</taxon>
    </lineage>
</organism>
<feature type="compositionally biased region" description="Low complexity" evidence="1">
    <location>
        <begin position="193"/>
        <end position="203"/>
    </location>
</feature>
<evidence type="ECO:0000256" key="1">
    <source>
        <dbReference type="SAM" id="MobiDB-lite"/>
    </source>
</evidence>
<comment type="caution">
    <text evidence="2">The sequence shown here is derived from an EMBL/GenBank/DDBJ whole genome shotgun (WGS) entry which is preliminary data.</text>
</comment>
<dbReference type="Proteomes" id="UP001295684">
    <property type="component" value="Unassembled WGS sequence"/>
</dbReference>
<protein>
    <submittedName>
        <fullName evidence="2">Uncharacterized protein</fullName>
    </submittedName>
</protein>
<evidence type="ECO:0000313" key="2">
    <source>
        <dbReference type="EMBL" id="CAI2375022.1"/>
    </source>
</evidence>
<keyword evidence="3" id="KW-1185">Reference proteome</keyword>
<feature type="region of interest" description="Disordered" evidence="1">
    <location>
        <begin position="181"/>
        <end position="203"/>
    </location>
</feature>
<accession>A0AAD2CZU6</accession>
<gene>
    <name evidence="2" type="ORF">ECRASSUSDP1_LOCUS16382</name>
</gene>
<reference evidence="2" key="1">
    <citation type="submission" date="2023-07" db="EMBL/GenBank/DDBJ databases">
        <authorList>
            <consortium name="AG Swart"/>
            <person name="Singh M."/>
            <person name="Singh A."/>
            <person name="Seah K."/>
            <person name="Emmerich C."/>
        </authorList>
    </citation>
    <scope>NUCLEOTIDE SEQUENCE</scope>
    <source>
        <strain evidence="2">DP1</strain>
    </source>
</reference>
<sequence length="203" mass="23262">MGAKTSKSTTQVNIKEKLICRKVEQLLDTVYDDDTQELNYTSIVEFWETLKNKTIFKKKCKNKEGLLKAFYNLEFTNSNLKISQLLIIHLKEEHMIELLRRDASLADSIKDDLDSEGNTCGHIALMYDKQEVLSELISLNPKLAVIRNKKGECISEIGERFNRTCTEAFLTARMMTSPSSVRRHSLLADRMDSSSLSDSMDRD</sequence>
<proteinExistence type="predicted"/>
<dbReference type="EMBL" id="CAMPGE010016468">
    <property type="protein sequence ID" value="CAI2375022.1"/>
    <property type="molecule type" value="Genomic_DNA"/>
</dbReference>